<sequence>MCIKLTEAKRKKYKNAVDNILRERRFFISELSRLVGRLTFTKVCCGTTALIRVRELCIAAQGLKRSKNPRATRGCLSEAAIADLQWWSRKLETIPSCPIRPPRSATIRVESDASDEAAGAIVFRGPALARSWSRQWTKDELKMSINARESLAAMEAIMAMLQTEDSAVILLTTDNISARKWVAKSGTRAPKQVRALARAFGDWLDQHKHKLIVRYQPGPLNWQADRISRPRSFQVGHFIPTEVLLAASWRWGAVEEDLSEQQLEPLTEELRGRRLLLCPKLQAPRQIHTETGRDRTQHRDPTSTSGQRSHVSNGQGPQQPPAHTQEDRPEVSRGQREQRGVPAGVACPLMEQMEDTAGRILDRDLRAAGVNIGRISTASAATRRDRDIHVDRTVQSRVNTALCLVKYSQAVKDDIARETTAYLTYARGARERPSLPPALEKLWVVISLHGDLLWNYMMIEGQYCAGARVSTKFSRICKGLGAIGQPRGLHAEDQDVIRAIAKAASSTRGALERKQGRALPIEWRWIERSIRSYERCKHTPHLVQAVTIALLAFTTVSRLGEVLALRREDVLQVDGAIVLRFRTTKTRQNVLKAVPRTKTETCPTRWLVEHLKSVRDGPLWRESVADGKPIARAPGRDPGEEVGGDRRSPRAVTPGHFWPFIQKGRRSRTRQKRNTIDNNSSVRYLEVE</sequence>
<feature type="region of interest" description="Disordered" evidence="2">
    <location>
        <begin position="625"/>
        <end position="688"/>
    </location>
</feature>
<feature type="compositionally biased region" description="Basic and acidic residues" evidence="2">
    <location>
        <begin position="324"/>
        <end position="339"/>
    </location>
</feature>
<dbReference type="Gene3D" id="1.10.443.10">
    <property type="entry name" value="Intergrase catalytic core"/>
    <property type="match status" value="1"/>
</dbReference>
<protein>
    <submittedName>
        <fullName evidence="3">Uncharacterized protein</fullName>
    </submittedName>
</protein>
<feature type="compositionally biased region" description="Basic residues" evidence="2">
    <location>
        <begin position="663"/>
        <end position="673"/>
    </location>
</feature>
<name>A0A8J6B2D4_9EUKA</name>
<dbReference type="PANTHER" id="PTHR33050">
    <property type="entry name" value="REVERSE TRANSCRIPTASE DOMAIN-CONTAINING PROTEIN"/>
    <property type="match status" value="1"/>
</dbReference>
<feature type="region of interest" description="Disordered" evidence="2">
    <location>
        <begin position="284"/>
        <end position="346"/>
    </location>
</feature>
<dbReference type="GO" id="GO:0003677">
    <property type="term" value="F:DNA binding"/>
    <property type="evidence" value="ECO:0007669"/>
    <property type="project" value="InterPro"/>
</dbReference>
<feature type="compositionally biased region" description="Basic and acidic residues" evidence="2">
    <location>
        <begin position="634"/>
        <end position="648"/>
    </location>
</feature>
<dbReference type="InterPro" id="IPR011010">
    <property type="entry name" value="DNA_brk_join_enz"/>
</dbReference>
<feature type="compositionally biased region" description="Polar residues" evidence="2">
    <location>
        <begin position="302"/>
        <end position="317"/>
    </location>
</feature>
<gene>
    <name evidence="3" type="ORF">J8273_5923</name>
</gene>
<comment type="caution">
    <text evidence="3">The sequence shown here is derived from an EMBL/GenBank/DDBJ whole genome shotgun (WGS) entry which is preliminary data.</text>
</comment>
<keyword evidence="1" id="KW-0233">DNA recombination</keyword>
<proteinExistence type="predicted"/>
<dbReference type="SUPFAM" id="SSF56672">
    <property type="entry name" value="DNA/RNA polymerases"/>
    <property type="match status" value="1"/>
</dbReference>
<accession>A0A8J6B2D4</accession>
<dbReference type="InterPro" id="IPR043502">
    <property type="entry name" value="DNA/RNA_pol_sf"/>
</dbReference>
<dbReference type="GO" id="GO:0006310">
    <property type="term" value="P:DNA recombination"/>
    <property type="evidence" value="ECO:0007669"/>
    <property type="project" value="UniProtKB-KW"/>
</dbReference>
<dbReference type="EMBL" id="JAHDYR010000033">
    <property type="protein sequence ID" value="KAG9392779.1"/>
    <property type="molecule type" value="Genomic_DNA"/>
</dbReference>
<dbReference type="CDD" id="cd09275">
    <property type="entry name" value="RNase_HI_RT_DIRS1"/>
    <property type="match status" value="1"/>
</dbReference>
<dbReference type="PANTHER" id="PTHR33050:SF7">
    <property type="entry name" value="RIBONUCLEASE H"/>
    <property type="match status" value="1"/>
</dbReference>
<dbReference type="Proteomes" id="UP000717585">
    <property type="component" value="Unassembled WGS sequence"/>
</dbReference>
<evidence type="ECO:0000313" key="3">
    <source>
        <dbReference type="EMBL" id="KAG9392779.1"/>
    </source>
</evidence>
<keyword evidence="4" id="KW-1185">Reference proteome</keyword>
<evidence type="ECO:0000256" key="1">
    <source>
        <dbReference type="ARBA" id="ARBA00023172"/>
    </source>
</evidence>
<evidence type="ECO:0000313" key="4">
    <source>
        <dbReference type="Proteomes" id="UP000717585"/>
    </source>
</evidence>
<dbReference type="GO" id="GO:0015074">
    <property type="term" value="P:DNA integration"/>
    <property type="evidence" value="ECO:0007669"/>
    <property type="project" value="InterPro"/>
</dbReference>
<organism evidence="3 4">
    <name type="scientific">Carpediemonas membranifera</name>
    <dbReference type="NCBI Taxonomy" id="201153"/>
    <lineage>
        <taxon>Eukaryota</taxon>
        <taxon>Metamonada</taxon>
        <taxon>Carpediemonas-like organisms</taxon>
        <taxon>Carpediemonas</taxon>
    </lineage>
</organism>
<feature type="compositionally biased region" description="Basic and acidic residues" evidence="2">
    <location>
        <begin position="287"/>
        <end position="301"/>
    </location>
</feature>
<reference evidence="3" key="1">
    <citation type="submission" date="2021-05" db="EMBL/GenBank/DDBJ databases">
        <title>A free-living protist that lacks canonical eukaryotic 1 DNA replication and segregation systems.</title>
        <authorList>
            <person name="Salas-Leiva D.E."/>
            <person name="Tromer E.C."/>
            <person name="Curtis B.A."/>
            <person name="Jerlstrom-Hultqvist J."/>
            <person name="Kolisko M."/>
            <person name="Yi Z."/>
            <person name="Salas-Leiva J.S."/>
            <person name="Gallot-Lavallee L."/>
            <person name="Kops G.J.P.L."/>
            <person name="Archibald J.M."/>
            <person name="Simpson A.G.B."/>
            <person name="Roger A.J."/>
        </authorList>
    </citation>
    <scope>NUCLEOTIDE SEQUENCE</scope>
    <source>
        <strain evidence="3">BICM</strain>
    </source>
</reference>
<dbReference type="AlphaFoldDB" id="A0A8J6B2D4"/>
<dbReference type="SUPFAM" id="SSF56349">
    <property type="entry name" value="DNA breaking-rejoining enzymes"/>
    <property type="match status" value="1"/>
</dbReference>
<dbReference type="InterPro" id="IPR013762">
    <property type="entry name" value="Integrase-like_cat_sf"/>
</dbReference>
<evidence type="ECO:0000256" key="2">
    <source>
        <dbReference type="SAM" id="MobiDB-lite"/>
    </source>
</evidence>
<dbReference type="InterPro" id="IPR052055">
    <property type="entry name" value="Hepadnavirus_pol/RT"/>
</dbReference>